<accession>A0ABW2YPB5</accession>
<feature type="domain" description="CheB-type methylesterase" evidence="3">
    <location>
        <begin position="286"/>
        <end position="393"/>
    </location>
</feature>
<dbReference type="Proteomes" id="UP001597090">
    <property type="component" value="Unassembled WGS sequence"/>
</dbReference>
<comment type="caution">
    <text evidence="1">Lacks conserved residue(s) required for the propagation of feature annotation.</text>
</comment>
<dbReference type="PROSITE" id="PS50122">
    <property type="entry name" value="CHEB"/>
    <property type="match status" value="1"/>
</dbReference>
<protein>
    <submittedName>
        <fullName evidence="4">Chemotaxis protein CheB</fullName>
    </submittedName>
</protein>
<keyword evidence="5" id="KW-1185">Reference proteome</keyword>
<evidence type="ECO:0000313" key="5">
    <source>
        <dbReference type="Proteomes" id="UP001597090"/>
    </source>
</evidence>
<evidence type="ECO:0000256" key="1">
    <source>
        <dbReference type="PROSITE-ProRule" id="PRU00050"/>
    </source>
</evidence>
<dbReference type="InterPro" id="IPR035909">
    <property type="entry name" value="CheB_C"/>
</dbReference>
<dbReference type="InterPro" id="IPR000673">
    <property type="entry name" value="Sig_transdc_resp-reg_Me-estase"/>
</dbReference>
<feature type="compositionally biased region" description="Low complexity" evidence="2">
    <location>
        <begin position="243"/>
        <end position="255"/>
    </location>
</feature>
<proteinExistence type="predicted"/>
<dbReference type="SUPFAM" id="SSF52738">
    <property type="entry name" value="Methylesterase CheB, C-terminal domain"/>
    <property type="match status" value="1"/>
</dbReference>
<dbReference type="EMBL" id="JBHTIH010000006">
    <property type="protein sequence ID" value="MFD0739987.1"/>
    <property type="molecule type" value="Genomic_DNA"/>
</dbReference>
<feature type="region of interest" description="Disordered" evidence="2">
    <location>
        <begin position="233"/>
        <end position="260"/>
    </location>
</feature>
<feature type="region of interest" description="Disordered" evidence="2">
    <location>
        <begin position="117"/>
        <end position="153"/>
    </location>
</feature>
<comment type="caution">
    <text evidence="4">The sequence shown here is derived from an EMBL/GenBank/DDBJ whole genome shotgun (WGS) entry which is preliminary data.</text>
</comment>
<organism evidence="4 5">
    <name type="scientific">Lysobacter koreensis</name>
    <dbReference type="NCBI Taxonomy" id="266122"/>
    <lineage>
        <taxon>Bacteria</taxon>
        <taxon>Pseudomonadati</taxon>
        <taxon>Pseudomonadota</taxon>
        <taxon>Gammaproteobacteria</taxon>
        <taxon>Lysobacterales</taxon>
        <taxon>Lysobacteraceae</taxon>
        <taxon>Lysobacter</taxon>
    </lineage>
</organism>
<reference evidence="5" key="1">
    <citation type="journal article" date="2019" name="Int. J. Syst. Evol. Microbiol.">
        <title>The Global Catalogue of Microorganisms (GCM) 10K type strain sequencing project: providing services to taxonomists for standard genome sequencing and annotation.</title>
        <authorList>
            <consortium name="The Broad Institute Genomics Platform"/>
            <consortium name="The Broad Institute Genome Sequencing Center for Infectious Disease"/>
            <person name="Wu L."/>
            <person name="Ma J."/>
        </authorList>
    </citation>
    <scope>NUCLEOTIDE SEQUENCE [LARGE SCALE GENOMIC DNA]</scope>
    <source>
        <strain evidence="5">CCUG 55491</strain>
    </source>
</reference>
<sequence length="460" mass="47570">MSSAALTDTGRRVALLARPGVACDRLRAALSEAGAQLVLEGDPATLDPAALADAGAQVLLVALDAQTEDALERFDATLQDPAIEVIFDEAELAARREGWEAARWVRHLAAKLHRHGDVLPPGGEDHHEPTPSTHSDGAGPVYGGAFDPVTAETADMGTPAGVVLPFTLDHDFELTLDDLRSDPSAAGREHVAELSFDRDSLDDAPGAPAERDLTGFATELDLPATAASDAVSAMELSLDDSGEPGATGASASGTRASDHRFRHDLDELDRRIASMELVDDRVVKGPAQANGAVLVVSGIGGPDAVRQLLGGLPADFARPVLVQQRLDGGRFDKLVAQMQRATSLRVKLAEPGGLAVAGAVYIVPPDIGVALANDDLQFITGGDNLLAALPSADSAVLLLSGSDPALVDAVMNHSWAGALVAGQAPDGCYDATAPSALIARGGAAGQPAELAQRLAERWRT</sequence>
<evidence type="ECO:0000259" key="3">
    <source>
        <dbReference type="PROSITE" id="PS50122"/>
    </source>
</evidence>
<name>A0ABW2YPB5_9GAMM</name>
<dbReference type="Gene3D" id="3.40.50.180">
    <property type="entry name" value="Methylesterase CheB, C-terminal domain"/>
    <property type="match status" value="1"/>
</dbReference>
<evidence type="ECO:0000256" key="2">
    <source>
        <dbReference type="SAM" id="MobiDB-lite"/>
    </source>
</evidence>
<dbReference type="RefSeq" id="WP_386813022.1">
    <property type="nucleotide sequence ID" value="NZ_JBHTIH010000006.1"/>
</dbReference>
<dbReference type="Pfam" id="PF01339">
    <property type="entry name" value="CheB_methylest"/>
    <property type="match status" value="1"/>
</dbReference>
<evidence type="ECO:0000313" key="4">
    <source>
        <dbReference type="EMBL" id="MFD0739987.1"/>
    </source>
</evidence>
<gene>
    <name evidence="4" type="ORF">ACFQZQ_11940</name>
</gene>